<organism evidence="1 4">
    <name type="scientific">Mycobacterium kansasii</name>
    <dbReference type="NCBI Taxonomy" id="1768"/>
    <lineage>
        <taxon>Bacteria</taxon>
        <taxon>Bacillati</taxon>
        <taxon>Actinomycetota</taxon>
        <taxon>Actinomycetes</taxon>
        <taxon>Mycobacteriales</taxon>
        <taxon>Mycobacteriaceae</taxon>
        <taxon>Mycobacterium</taxon>
    </lineage>
</organism>
<sequence>MAFCWAVDPSAVSASRPLQSAFGNGAAEPFAEEIPGF</sequence>
<proteinExistence type="predicted"/>
<name>A0A1V3WV32_MYCKA</name>
<accession>A0A1V3WV32</accession>
<dbReference type="Proteomes" id="UP000188532">
    <property type="component" value="Unassembled WGS sequence"/>
</dbReference>
<evidence type="ECO:0000313" key="4">
    <source>
        <dbReference type="Proteomes" id="UP000189229"/>
    </source>
</evidence>
<evidence type="ECO:0000313" key="1">
    <source>
        <dbReference type="EMBL" id="OOK70642.1"/>
    </source>
</evidence>
<evidence type="ECO:0000313" key="3">
    <source>
        <dbReference type="Proteomes" id="UP000188532"/>
    </source>
</evidence>
<dbReference type="EMBL" id="MVBM01000006">
    <property type="protein sequence ID" value="OOK70642.1"/>
    <property type="molecule type" value="Genomic_DNA"/>
</dbReference>
<dbReference type="Proteomes" id="UP000189229">
    <property type="component" value="Unassembled WGS sequence"/>
</dbReference>
<gene>
    <name evidence="2" type="ORF">BZL29_4453</name>
    <name evidence="1" type="ORF">BZL30_6464</name>
</gene>
<comment type="caution">
    <text evidence="1">The sequence shown here is derived from an EMBL/GenBank/DDBJ whole genome shotgun (WGS) entry which is preliminary data.</text>
</comment>
<dbReference type="AlphaFoldDB" id="A0A1V3WV32"/>
<protein>
    <submittedName>
        <fullName evidence="1">Uncharacterized protein</fullName>
    </submittedName>
</protein>
<reference evidence="3 4" key="1">
    <citation type="submission" date="2017-02" db="EMBL/GenBank/DDBJ databases">
        <title>Complete genome sequences of Mycobacterium kansasii strains isolated from rhesus macaques.</title>
        <authorList>
            <person name="Panda A."/>
            <person name="Nagaraj S."/>
            <person name="Zhao X."/>
            <person name="Tettelin H."/>
            <person name="Detolla L.J."/>
        </authorList>
    </citation>
    <scope>NUCLEOTIDE SEQUENCE [LARGE SCALE GENOMIC DNA]</scope>
    <source>
        <strain evidence="2 3">11-3469</strain>
        <strain evidence="1 4">11-3813</strain>
    </source>
</reference>
<dbReference type="EMBL" id="MVBN01000004">
    <property type="protein sequence ID" value="OOK74726.1"/>
    <property type="molecule type" value="Genomic_DNA"/>
</dbReference>
<evidence type="ECO:0000313" key="2">
    <source>
        <dbReference type="EMBL" id="OOK74726.1"/>
    </source>
</evidence>